<feature type="binding site" evidence="6">
    <location>
        <position position="323"/>
    </location>
    <ligand>
        <name>FAD</name>
        <dbReference type="ChEBI" id="CHEBI:57692"/>
    </ligand>
</feature>
<feature type="binding site" evidence="6">
    <location>
        <position position="58"/>
    </location>
    <ligand>
        <name>FAD</name>
        <dbReference type="ChEBI" id="CHEBI:57692"/>
    </ligand>
</feature>
<dbReference type="Proteomes" id="UP000674318">
    <property type="component" value="Unassembled WGS sequence"/>
</dbReference>
<feature type="binding site" evidence="6">
    <location>
        <position position="282"/>
    </location>
    <ligand>
        <name>NAD(+)</name>
        <dbReference type="ChEBI" id="CHEBI:57540"/>
    </ligand>
</feature>
<dbReference type="GO" id="GO:0045252">
    <property type="term" value="C:oxoglutarate dehydrogenase complex"/>
    <property type="evidence" value="ECO:0007669"/>
    <property type="project" value="TreeGrafter"/>
</dbReference>
<evidence type="ECO:0000313" key="9">
    <source>
        <dbReference type="EMBL" id="KAG5490371.1"/>
    </source>
</evidence>
<comment type="cofactor">
    <cofactor evidence="6">
        <name>FAD</name>
        <dbReference type="ChEBI" id="CHEBI:57692"/>
    </cofactor>
    <text evidence="6">Binds 1 FAD per subunit.</text>
</comment>
<name>A0A836KX48_9TRYP</name>
<proteinExistence type="inferred from homology"/>
<dbReference type="Gene3D" id="3.50.50.60">
    <property type="entry name" value="FAD/NAD(P)-binding domain"/>
    <property type="match status" value="2"/>
</dbReference>
<comment type="caution">
    <text evidence="9">The sequence shown here is derived from an EMBL/GenBank/DDBJ whole genome shotgun (WGS) entry which is preliminary data.</text>
</comment>
<dbReference type="InterPro" id="IPR050151">
    <property type="entry name" value="Class-I_Pyr_Nuc-Dis_Oxidored"/>
</dbReference>
<feature type="domain" description="Pyridine nucleotide-disulphide oxidoreductase dimerisation" evidence="7">
    <location>
        <begin position="363"/>
        <end position="469"/>
    </location>
</feature>
<evidence type="ECO:0000256" key="3">
    <source>
        <dbReference type="ARBA" id="ARBA00022827"/>
    </source>
</evidence>
<evidence type="ECO:0000256" key="2">
    <source>
        <dbReference type="ARBA" id="ARBA00022630"/>
    </source>
</evidence>
<dbReference type="OrthoDB" id="361797at2759"/>
<gene>
    <name evidence="9" type="ORF">JKF63_00491</name>
</gene>
<sequence length="508" mass="56417">MKRTHSRWVRKYDVCVLGGGPAGIAAAIRAHELGKKACIVEEARIGGADFWNGALQSKTLWEMAKFAQYTRNSTSDRFMNSLGELPKIKHENLIKAITEAAKTRESQTLEHLASAGTDIYFGFGAFKTPNSVGVMKKDGLEEIVEADYFVVATGAHPRPHPTAVGDGKVVFTSDDIMMQPLPKSTVIIGAGVIGCEFASIFANFGETRVNIIEKSSRILPMEDEDIALFVQTLLEEKGVCFHHHSAMESNSIQDGKFHYTLRDLRNNSLHEHVTESALVSIGRVPNVSKLNLDAIGVKVENSRINRDEFLRIKPHKHIYACGDTCTRVALVNVGELEGRACIDHMYTPYPEEQLQLKLDNLSTIMFLDQEVAAVGLNEQECQKRSIGYKMARYSYEYVGRALAMGDTRGFIKLVVTNDKKMQVLGVRAVGPHASSIIELASLAIHNRESAYDLRNLHAAYPAITQGFQECLNMLLGSSILKPGVFPQLVVREWNPPHFERGRAYANKK</sequence>
<dbReference type="SUPFAM" id="SSF55424">
    <property type="entry name" value="FAD/NAD-linked reductases, dimerisation (C-terminal) domain"/>
    <property type="match status" value="1"/>
</dbReference>
<keyword evidence="6" id="KW-0547">Nucleotide-binding</keyword>
<dbReference type="SUPFAM" id="SSF51905">
    <property type="entry name" value="FAD/NAD(P)-binding domain"/>
    <property type="match status" value="2"/>
</dbReference>
<feature type="binding site" evidence="6">
    <location>
        <position position="124"/>
    </location>
    <ligand>
        <name>FAD</name>
        <dbReference type="ChEBI" id="CHEBI:57692"/>
    </ligand>
</feature>
<dbReference type="PRINTS" id="PR00411">
    <property type="entry name" value="PNDRDTASEI"/>
</dbReference>
<evidence type="ECO:0000256" key="1">
    <source>
        <dbReference type="ARBA" id="ARBA00007532"/>
    </source>
</evidence>
<protein>
    <recommendedName>
        <fullName evidence="11">Dihydrolipoamide dehydrogenase</fullName>
    </recommendedName>
</protein>
<evidence type="ECO:0000256" key="6">
    <source>
        <dbReference type="PIRSR" id="PIRSR000350-3"/>
    </source>
</evidence>
<dbReference type="Gene3D" id="3.30.390.30">
    <property type="match status" value="1"/>
</dbReference>
<dbReference type="PIRSF" id="PIRSF000350">
    <property type="entry name" value="Mercury_reductase_MerA"/>
    <property type="match status" value="1"/>
</dbReference>
<dbReference type="GO" id="GO:0006103">
    <property type="term" value="P:2-oxoglutarate metabolic process"/>
    <property type="evidence" value="ECO:0007669"/>
    <property type="project" value="TreeGrafter"/>
</dbReference>
<comment type="similarity">
    <text evidence="1">Belongs to the class-I pyridine nucleotide-disulfide oxidoreductase family.</text>
</comment>
<evidence type="ECO:0000313" key="10">
    <source>
        <dbReference type="Proteomes" id="UP000674318"/>
    </source>
</evidence>
<dbReference type="PANTHER" id="PTHR22912:SF103">
    <property type="entry name" value="DEHYDROGENASE, PUTATIVE-RELATED"/>
    <property type="match status" value="1"/>
</dbReference>
<keyword evidence="10" id="KW-1185">Reference proteome</keyword>
<keyword evidence="3 6" id="KW-0274">FAD</keyword>
<feature type="domain" description="FAD/NAD(P)-binding" evidence="8">
    <location>
        <begin position="12"/>
        <end position="336"/>
    </location>
</feature>
<evidence type="ECO:0000256" key="5">
    <source>
        <dbReference type="ARBA" id="ARBA00023027"/>
    </source>
</evidence>
<evidence type="ECO:0000256" key="4">
    <source>
        <dbReference type="ARBA" id="ARBA00023002"/>
    </source>
</evidence>
<dbReference type="GeneID" id="94286619"/>
<dbReference type="PANTHER" id="PTHR22912">
    <property type="entry name" value="DISULFIDE OXIDOREDUCTASE"/>
    <property type="match status" value="1"/>
</dbReference>
<evidence type="ECO:0000259" key="8">
    <source>
        <dbReference type="Pfam" id="PF07992"/>
    </source>
</evidence>
<dbReference type="GO" id="GO:0050660">
    <property type="term" value="F:flavin adenine dinucleotide binding"/>
    <property type="evidence" value="ECO:0007669"/>
    <property type="project" value="TreeGrafter"/>
</dbReference>
<keyword evidence="5 6" id="KW-0520">NAD</keyword>
<evidence type="ECO:0008006" key="11">
    <source>
        <dbReference type="Google" id="ProtNLM"/>
    </source>
</evidence>
<dbReference type="InterPro" id="IPR016156">
    <property type="entry name" value="FAD/NAD-linked_Rdtase_dimer_sf"/>
</dbReference>
<feature type="binding site" evidence="6">
    <location>
        <position position="213"/>
    </location>
    <ligand>
        <name>NAD(+)</name>
        <dbReference type="ChEBI" id="CHEBI:57540"/>
    </ligand>
</feature>
<dbReference type="FunFam" id="3.30.390.30:FF:000001">
    <property type="entry name" value="Dihydrolipoyl dehydrogenase"/>
    <property type="match status" value="1"/>
</dbReference>
<accession>A0A836KX48</accession>
<dbReference type="InterPro" id="IPR004099">
    <property type="entry name" value="Pyr_nucl-diS_OxRdtase_dimer"/>
</dbReference>
<dbReference type="RefSeq" id="XP_067752699.1">
    <property type="nucleotide sequence ID" value="XM_067896542.1"/>
</dbReference>
<dbReference type="InterPro" id="IPR023753">
    <property type="entry name" value="FAD/NAD-binding_dom"/>
</dbReference>
<dbReference type="GO" id="GO:0005739">
    <property type="term" value="C:mitochondrion"/>
    <property type="evidence" value="ECO:0007669"/>
    <property type="project" value="TreeGrafter"/>
</dbReference>
<dbReference type="InterPro" id="IPR001100">
    <property type="entry name" value="Pyr_nuc-diS_OxRdtase"/>
</dbReference>
<evidence type="ECO:0000259" key="7">
    <source>
        <dbReference type="Pfam" id="PF02852"/>
    </source>
</evidence>
<dbReference type="EMBL" id="JAFJZO010000036">
    <property type="protein sequence ID" value="KAG5490371.1"/>
    <property type="molecule type" value="Genomic_DNA"/>
</dbReference>
<keyword evidence="4" id="KW-0560">Oxidoreductase</keyword>
<dbReference type="InterPro" id="IPR036188">
    <property type="entry name" value="FAD/NAD-bd_sf"/>
</dbReference>
<organism evidence="9 10">
    <name type="scientific">Porcisia hertigi</name>
    <dbReference type="NCBI Taxonomy" id="2761500"/>
    <lineage>
        <taxon>Eukaryota</taxon>
        <taxon>Discoba</taxon>
        <taxon>Euglenozoa</taxon>
        <taxon>Kinetoplastea</taxon>
        <taxon>Metakinetoplastina</taxon>
        <taxon>Trypanosomatida</taxon>
        <taxon>Trypanosomatidae</taxon>
        <taxon>Leishmaniinae</taxon>
        <taxon>Porcisia</taxon>
    </lineage>
</organism>
<dbReference type="GO" id="GO:0004148">
    <property type="term" value="F:dihydrolipoyl dehydrogenase (NADH) activity"/>
    <property type="evidence" value="ECO:0007669"/>
    <property type="project" value="TreeGrafter"/>
</dbReference>
<keyword evidence="2" id="KW-0285">Flavoprotein</keyword>
<reference evidence="9 10" key="1">
    <citation type="submission" date="2021-02" db="EMBL/GenBank/DDBJ databases">
        <title>Porcisia hertigi Genome sequencing and assembly.</title>
        <authorList>
            <person name="Almutairi H."/>
            <person name="Gatherer D."/>
        </authorList>
    </citation>
    <scope>NUCLEOTIDE SEQUENCE [LARGE SCALE GENOMIC DNA]</scope>
    <source>
        <strain evidence="9 10">C119</strain>
    </source>
</reference>
<feature type="binding site" evidence="6">
    <location>
        <begin position="189"/>
        <end position="196"/>
    </location>
    <ligand>
        <name>NAD(+)</name>
        <dbReference type="ChEBI" id="CHEBI:57540"/>
    </ligand>
</feature>
<dbReference type="PRINTS" id="PR00368">
    <property type="entry name" value="FADPNR"/>
</dbReference>
<dbReference type="KEGG" id="phet:94286619"/>
<dbReference type="Pfam" id="PF07992">
    <property type="entry name" value="Pyr_redox_2"/>
    <property type="match status" value="1"/>
</dbReference>
<dbReference type="Pfam" id="PF02852">
    <property type="entry name" value="Pyr_redox_dim"/>
    <property type="match status" value="1"/>
</dbReference>
<dbReference type="AlphaFoldDB" id="A0A836KX48"/>